<dbReference type="AlphaFoldDB" id="A0A4Q2UMQ1"/>
<dbReference type="Proteomes" id="UP000290407">
    <property type="component" value="Unassembled WGS sequence"/>
</dbReference>
<comment type="caution">
    <text evidence="1">The sequence shown here is derived from an EMBL/GenBank/DDBJ whole genome shotgun (WGS) entry which is preliminary data.</text>
</comment>
<protein>
    <recommendedName>
        <fullName evidence="3">Molybdenum cofactor carrier</fullName>
    </recommendedName>
</protein>
<dbReference type="RefSeq" id="WP_129601290.1">
    <property type="nucleotide sequence ID" value="NZ_SBLB01000002.1"/>
</dbReference>
<evidence type="ECO:0000313" key="1">
    <source>
        <dbReference type="EMBL" id="RYC70062.1"/>
    </source>
</evidence>
<evidence type="ECO:0000313" key="2">
    <source>
        <dbReference type="Proteomes" id="UP000290407"/>
    </source>
</evidence>
<evidence type="ECO:0008006" key="3">
    <source>
        <dbReference type="Google" id="ProtNLM"/>
    </source>
</evidence>
<dbReference type="Pfam" id="PF12694">
    <property type="entry name" value="cpYpsA"/>
    <property type="match status" value="1"/>
</dbReference>
<sequence>MRVVKIQRIISGGQTGIDQLGLEVAKSLSIPTGGVAPKGFLTEDGPNTQLRDVYGLADHISADYPPRTKSNVQQSDGTVVFGELTGGTKLTVDACQKAGKPHIINPTADALRVWLIEHQIKVLNVAGNRGSSLQVEQLQQYRKILYDVLTTNQRLAVLFRKEPAQWGLRGDPYLWAELRQAGETLMLPESTDALKELLRLLIHNLTGLELKPGQEQQVSRYKFGGMSSGVVSANFWLEEAIPLLRHRLTLLREGDL</sequence>
<organism evidence="1 2">
    <name type="scientific">Spirosoma sordidisoli</name>
    <dbReference type="NCBI Taxonomy" id="2502893"/>
    <lineage>
        <taxon>Bacteria</taxon>
        <taxon>Pseudomonadati</taxon>
        <taxon>Bacteroidota</taxon>
        <taxon>Cytophagia</taxon>
        <taxon>Cytophagales</taxon>
        <taxon>Cytophagaceae</taxon>
        <taxon>Spirosoma</taxon>
    </lineage>
</organism>
<dbReference type="InterPro" id="IPR024755">
    <property type="entry name" value="cpYpsA"/>
</dbReference>
<dbReference type="EMBL" id="SBLB01000002">
    <property type="protein sequence ID" value="RYC70062.1"/>
    <property type="molecule type" value="Genomic_DNA"/>
</dbReference>
<accession>A0A4Q2UMQ1</accession>
<name>A0A4Q2UMQ1_9BACT</name>
<keyword evidence="2" id="KW-1185">Reference proteome</keyword>
<reference evidence="1 2" key="1">
    <citation type="submission" date="2019-01" db="EMBL/GenBank/DDBJ databases">
        <title>Spirosoma flava sp. nov., a propanil-degrading bacterium isolated from herbicide-contaminated soil.</title>
        <authorList>
            <person name="Zhang L."/>
            <person name="Jiang J.-D."/>
        </authorList>
    </citation>
    <scope>NUCLEOTIDE SEQUENCE [LARGE SCALE GENOMIC DNA]</scope>
    <source>
        <strain evidence="1 2">TY50</strain>
    </source>
</reference>
<proteinExistence type="predicted"/>
<gene>
    <name evidence="1" type="ORF">EQG79_09330</name>
</gene>
<dbReference type="Gene3D" id="3.40.50.450">
    <property type="match status" value="1"/>
</dbReference>